<protein>
    <submittedName>
        <fullName evidence="2">Uncharacterized protein</fullName>
    </submittedName>
</protein>
<dbReference type="EMBL" id="JBBWRZ010000002">
    <property type="protein sequence ID" value="KAK8243627.1"/>
    <property type="molecule type" value="Genomic_DNA"/>
</dbReference>
<feature type="region of interest" description="Disordered" evidence="1">
    <location>
        <begin position="219"/>
        <end position="335"/>
    </location>
</feature>
<evidence type="ECO:0000313" key="2">
    <source>
        <dbReference type="EMBL" id="KAK8243627.1"/>
    </source>
</evidence>
<evidence type="ECO:0000256" key="1">
    <source>
        <dbReference type="SAM" id="MobiDB-lite"/>
    </source>
</evidence>
<name>A0ABR1YY60_9PEZI</name>
<feature type="compositionally biased region" description="Low complexity" evidence="1">
    <location>
        <begin position="233"/>
        <end position="313"/>
    </location>
</feature>
<accession>A0ABR1YY60</accession>
<dbReference type="Proteomes" id="UP001492380">
    <property type="component" value="Unassembled WGS sequence"/>
</dbReference>
<feature type="region of interest" description="Disordered" evidence="1">
    <location>
        <begin position="49"/>
        <end position="81"/>
    </location>
</feature>
<evidence type="ECO:0000313" key="3">
    <source>
        <dbReference type="Proteomes" id="UP001492380"/>
    </source>
</evidence>
<proteinExistence type="predicted"/>
<comment type="caution">
    <text evidence="2">The sequence shown here is derived from an EMBL/GenBank/DDBJ whole genome shotgun (WGS) entry which is preliminary data.</text>
</comment>
<gene>
    <name evidence="2" type="ORF">HDK90DRAFT_128605</name>
</gene>
<feature type="compositionally biased region" description="Polar residues" evidence="1">
    <location>
        <begin position="51"/>
        <end position="61"/>
    </location>
</feature>
<keyword evidence="3" id="KW-1185">Reference proteome</keyword>
<reference evidence="2 3" key="1">
    <citation type="submission" date="2024-04" db="EMBL/GenBank/DDBJ databases">
        <title>Phyllosticta paracitricarpa is synonymous to the EU quarantine fungus P. citricarpa based on phylogenomic analyses.</title>
        <authorList>
            <consortium name="Lawrence Berkeley National Laboratory"/>
            <person name="Van Ingen-Buijs V.A."/>
            <person name="Van Westerhoven A.C."/>
            <person name="Haridas S."/>
            <person name="Skiadas P."/>
            <person name="Martin F."/>
            <person name="Groenewald J.Z."/>
            <person name="Crous P.W."/>
            <person name="Seidl M.F."/>
        </authorList>
    </citation>
    <scope>NUCLEOTIDE SEQUENCE [LARGE SCALE GENOMIC DNA]</scope>
    <source>
        <strain evidence="2 3">CBS 123374</strain>
    </source>
</reference>
<sequence>MRAVCSSWRLHAAKSAAASQHWRPSTATSFWSATTSSLLSGTAAQPFVVQNGPSETRSSMASCPRSKSLGGTSPPLAKTSSPRLRTWRLSLVASSRASEASRRISGKSTKRSSINSKCEPNTWTPLKRLFVPAASASCATKASTKNSRVSNPRTRCCALSCKAVALSIVTRRAIRWTRLRSWPRHNAMPRVHLTQTVIPSPRPFCATTRPRQIATATARLCPRLRNHHPSSPPSSAGSIVSRSSNAASRRSAKRACSTVAARASASRKAATKTKSSATCWSASGSGTAVARAGGAAPATPSTRRLGRGDSSSGRGLGHLRSRSATSSDKATRAGAPMAVGVEVVARLGGGRRGLARRGRR</sequence>
<organism evidence="2 3">
    <name type="scientific">Phyllosticta capitalensis</name>
    <dbReference type="NCBI Taxonomy" id="121624"/>
    <lineage>
        <taxon>Eukaryota</taxon>
        <taxon>Fungi</taxon>
        <taxon>Dikarya</taxon>
        <taxon>Ascomycota</taxon>
        <taxon>Pezizomycotina</taxon>
        <taxon>Dothideomycetes</taxon>
        <taxon>Dothideomycetes incertae sedis</taxon>
        <taxon>Botryosphaeriales</taxon>
        <taxon>Phyllostictaceae</taxon>
        <taxon>Phyllosticta</taxon>
    </lineage>
</organism>